<evidence type="ECO:0000256" key="1">
    <source>
        <dbReference type="ARBA" id="ARBA00022729"/>
    </source>
</evidence>
<protein>
    <submittedName>
        <fullName evidence="2">NirD/YgiW/YdeI family stress tolerance protein</fullName>
    </submittedName>
</protein>
<organism evidence="2 3">
    <name type="scientific">Escherichia coli</name>
    <dbReference type="NCBI Taxonomy" id="562"/>
    <lineage>
        <taxon>Bacteria</taxon>
        <taxon>Pseudomonadati</taxon>
        <taxon>Pseudomonadota</taxon>
        <taxon>Gammaproteobacteria</taxon>
        <taxon>Enterobacterales</taxon>
        <taxon>Enterobacteriaceae</taxon>
        <taxon>Escherichia</taxon>
    </lineage>
</organism>
<name>A0A8H1IGL7_ECOLX</name>
<gene>
    <name evidence="2" type="ORF">G3V95_23895</name>
</gene>
<dbReference type="PANTHER" id="PTHR36571">
    <property type="entry name" value="PROTEIN YGIW"/>
    <property type="match status" value="1"/>
</dbReference>
<evidence type="ECO:0000313" key="3">
    <source>
        <dbReference type="Proteomes" id="UP000469708"/>
    </source>
</evidence>
<dbReference type="InterPro" id="IPR005220">
    <property type="entry name" value="CarO-like"/>
</dbReference>
<evidence type="ECO:0000313" key="2">
    <source>
        <dbReference type="EMBL" id="NEM88461.1"/>
    </source>
</evidence>
<dbReference type="NCBIfam" id="NF033674">
    <property type="entry name" value="stress_OB_fold"/>
    <property type="match status" value="1"/>
</dbReference>
<sequence>MMKKILLVAAITGMFVQGVWAKSDQQIRDEAKNNVITVSQVSGMTEGTGVTLNGQIVKQLAAEEDHFELSDASGSIVIDVDDEVWRPLALKAGDKVQVVGEVDISDEGNRKATVDVLTLERLR</sequence>
<dbReference type="RefSeq" id="WP_085949223.1">
    <property type="nucleotide sequence ID" value="NZ_BFKT01000152.1"/>
</dbReference>
<dbReference type="Gene3D" id="2.40.50.200">
    <property type="entry name" value="Bacterial OB-fold"/>
    <property type="match status" value="1"/>
</dbReference>
<keyword evidence="1" id="KW-0732">Signal</keyword>
<accession>A0A8H1IGL7</accession>
<dbReference type="Proteomes" id="UP000469708">
    <property type="component" value="Unassembled WGS sequence"/>
</dbReference>
<dbReference type="Pfam" id="PF04076">
    <property type="entry name" value="BOF"/>
    <property type="match status" value="1"/>
</dbReference>
<dbReference type="PANTHER" id="PTHR36571:SF1">
    <property type="entry name" value="PROTEIN YGIW"/>
    <property type="match status" value="1"/>
</dbReference>
<proteinExistence type="predicted"/>
<dbReference type="SUPFAM" id="SSF101756">
    <property type="entry name" value="Hypothetical protein YgiW"/>
    <property type="match status" value="1"/>
</dbReference>
<comment type="caution">
    <text evidence="2">The sequence shown here is derived from an EMBL/GenBank/DDBJ whole genome shotgun (WGS) entry which is preliminary data.</text>
</comment>
<dbReference type="AlphaFoldDB" id="A0A8H1IGL7"/>
<dbReference type="InterPro" id="IPR036700">
    <property type="entry name" value="BOBF_sf"/>
</dbReference>
<reference evidence="2 3" key="1">
    <citation type="submission" date="2020-02" db="EMBL/GenBank/DDBJ databases">
        <authorList>
            <person name="Subbiah M."/>
            <person name="Call D."/>
        </authorList>
    </citation>
    <scope>NUCLEOTIDE SEQUENCE [LARGE SCALE GENOMIC DNA]</scope>
    <source>
        <strain evidence="2 3">8375wC2</strain>
    </source>
</reference>
<dbReference type="EMBL" id="JAAGYI010000088">
    <property type="protein sequence ID" value="NEM88461.1"/>
    <property type="molecule type" value="Genomic_DNA"/>
</dbReference>